<reference evidence="1" key="1">
    <citation type="submission" date="2009-08" db="EMBL/GenBank/DDBJ databases">
        <authorList>
            <person name="Cheung F."/>
            <person name="Xiao Y."/>
            <person name="Chan A."/>
            <person name="Moskal W."/>
            <person name="Town C.D."/>
        </authorList>
    </citation>
    <scope>NUCLEOTIDE SEQUENCE</scope>
</reference>
<proteinExistence type="evidence at transcript level"/>
<protein>
    <submittedName>
        <fullName evidence="1">Uncharacterized protein</fullName>
    </submittedName>
</protein>
<sequence length="55" mass="6221">MKYIISDFQSMKKIITKHNVISENLSATNFPSKDGCGDQVGIQKGFPYPPRIYLT</sequence>
<evidence type="ECO:0000313" key="1">
    <source>
        <dbReference type="EMBL" id="ACU16179.1"/>
    </source>
</evidence>
<name>C6T3E1_SOYBN</name>
<organism evidence="1">
    <name type="scientific">Glycine max</name>
    <name type="common">Soybean</name>
    <name type="synonym">Glycine hispida</name>
    <dbReference type="NCBI Taxonomy" id="3847"/>
    <lineage>
        <taxon>Eukaryota</taxon>
        <taxon>Viridiplantae</taxon>
        <taxon>Streptophyta</taxon>
        <taxon>Embryophyta</taxon>
        <taxon>Tracheophyta</taxon>
        <taxon>Spermatophyta</taxon>
        <taxon>Magnoliopsida</taxon>
        <taxon>eudicotyledons</taxon>
        <taxon>Gunneridae</taxon>
        <taxon>Pentapetalae</taxon>
        <taxon>rosids</taxon>
        <taxon>fabids</taxon>
        <taxon>Fabales</taxon>
        <taxon>Fabaceae</taxon>
        <taxon>Papilionoideae</taxon>
        <taxon>50 kb inversion clade</taxon>
        <taxon>NPAAA clade</taxon>
        <taxon>indigoferoid/millettioid clade</taxon>
        <taxon>Phaseoleae</taxon>
        <taxon>Glycine</taxon>
        <taxon>Glycine subgen. Soja</taxon>
    </lineage>
</organism>
<dbReference type="EMBL" id="BT091952">
    <property type="protein sequence ID" value="ACU16179.1"/>
    <property type="molecule type" value="mRNA"/>
</dbReference>
<dbReference type="AlphaFoldDB" id="C6T3E1"/>
<accession>C6T3E1</accession>